<evidence type="ECO:0000313" key="1">
    <source>
        <dbReference type="EMBL" id="KAF5944857.1"/>
    </source>
</evidence>
<reference evidence="1 2" key="2">
    <citation type="submission" date="2020-07" db="EMBL/GenBank/DDBJ databases">
        <title>Genome assembly of wild tea tree DASZ reveals pedigree and selection history of tea varieties.</title>
        <authorList>
            <person name="Zhang W."/>
        </authorList>
    </citation>
    <scope>NUCLEOTIDE SEQUENCE [LARGE SCALE GENOMIC DNA]</scope>
    <source>
        <strain evidence="2">cv. G240</strain>
        <tissue evidence="1">Leaf</tissue>
    </source>
</reference>
<proteinExistence type="predicted"/>
<sequence length="353" mass="40316">MGCAVSGTDLYLVGGQKIENTSSDSSSDSDSCDYSPEVFRVRLHDRLVKFLQTGMECETDMECEKASPMLSEIASPLIIPVGKKLYMFAGPPLSMLPDYPFQVYDPEKDPWKELESPPFLNLDSKYFQDPQIRSYVVFENEIHVSTSSFSFTFDTTDEKTDKKKWDACRLFDDPTEKVRRWIEIQNPPEYGWMIYPPNSKKEYCGRPFEFDGRAVNFELRPHRIIICLALFPSTEVVAYKFVDGKAPDKQVLLQQKELDIRPDATAYLADFKDGFLCLLTVSDDHQLKQDCQISITSFEVSKLEPEMSPGNFLKCTPREKIDYTLEDPPPSPAEQSSSKIWTPIGSFVVDLEC</sequence>
<comment type="caution">
    <text evidence="1">The sequence shown here is derived from an EMBL/GenBank/DDBJ whole genome shotgun (WGS) entry which is preliminary data.</text>
</comment>
<gene>
    <name evidence="1" type="ORF">HYC85_018934</name>
</gene>
<protein>
    <recommendedName>
        <fullName evidence="3">DUF1618 domain-containing protein</fullName>
    </recommendedName>
</protein>
<dbReference type="InterPro" id="IPR015915">
    <property type="entry name" value="Kelch-typ_b-propeller"/>
</dbReference>
<dbReference type="EMBL" id="JACBKZ010000008">
    <property type="protein sequence ID" value="KAF5944857.1"/>
    <property type="molecule type" value="Genomic_DNA"/>
</dbReference>
<accession>A0A7J7GWM9</accession>
<evidence type="ECO:0008006" key="3">
    <source>
        <dbReference type="Google" id="ProtNLM"/>
    </source>
</evidence>
<dbReference type="SUPFAM" id="SSF117281">
    <property type="entry name" value="Kelch motif"/>
    <property type="match status" value="1"/>
</dbReference>
<keyword evidence="2" id="KW-1185">Reference proteome</keyword>
<name>A0A7J7GWM9_CAMSI</name>
<reference evidence="2" key="1">
    <citation type="journal article" date="2020" name="Nat. Commun.">
        <title>Genome assembly of wild tea tree DASZ reveals pedigree and selection history of tea varieties.</title>
        <authorList>
            <person name="Zhang W."/>
            <person name="Zhang Y."/>
            <person name="Qiu H."/>
            <person name="Guo Y."/>
            <person name="Wan H."/>
            <person name="Zhang X."/>
            <person name="Scossa F."/>
            <person name="Alseekh S."/>
            <person name="Zhang Q."/>
            <person name="Wang P."/>
            <person name="Xu L."/>
            <person name="Schmidt M.H."/>
            <person name="Jia X."/>
            <person name="Li D."/>
            <person name="Zhu A."/>
            <person name="Guo F."/>
            <person name="Chen W."/>
            <person name="Ni D."/>
            <person name="Usadel B."/>
            <person name="Fernie A.R."/>
            <person name="Wen W."/>
        </authorList>
    </citation>
    <scope>NUCLEOTIDE SEQUENCE [LARGE SCALE GENOMIC DNA]</scope>
    <source>
        <strain evidence="2">cv. G240</strain>
    </source>
</reference>
<dbReference type="Proteomes" id="UP000593564">
    <property type="component" value="Unassembled WGS sequence"/>
</dbReference>
<evidence type="ECO:0000313" key="2">
    <source>
        <dbReference type="Proteomes" id="UP000593564"/>
    </source>
</evidence>
<organism evidence="1 2">
    <name type="scientific">Camellia sinensis</name>
    <name type="common">Tea plant</name>
    <name type="synonym">Thea sinensis</name>
    <dbReference type="NCBI Taxonomy" id="4442"/>
    <lineage>
        <taxon>Eukaryota</taxon>
        <taxon>Viridiplantae</taxon>
        <taxon>Streptophyta</taxon>
        <taxon>Embryophyta</taxon>
        <taxon>Tracheophyta</taxon>
        <taxon>Spermatophyta</taxon>
        <taxon>Magnoliopsida</taxon>
        <taxon>eudicotyledons</taxon>
        <taxon>Gunneridae</taxon>
        <taxon>Pentapetalae</taxon>
        <taxon>asterids</taxon>
        <taxon>Ericales</taxon>
        <taxon>Theaceae</taxon>
        <taxon>Camellia</taxon>
    </lineage>
</organism>
<dbReference type="AlphaFoldDB" id="A0A7J7GWM9"/>